<protein>
    <submittedName>
        <fullName evidence="4">Peptidase A1 domain-containing protein</fullName>
    </submittedName>
</protein>
<sequence length="249" mass="27096">MSTCIIYLESYYVLWTITASRGLPSTGTRYVAARYMQDYFDPPPRHARNFTLGALPTVKRAKRFASAQPENSVSAETTTNLLLVDVFTAGMDLEINFDNKLLVVGQEYKAFIRACVFQDDQSTGTGPNACTSSDWSLGFGPDRPVLPWNALGQSELDEYGPHSLHGASDDGPGRSRSSGPFGFQVGGNDLFVIAVVAVIVGLTLVAVICIAFGCFMRRIMSRRVELMKTAVVVGRGGGSEKDRVSDFQT</sequence>
<proteinExistence type="predicted"/>
<dbReference type="AlphaFoldDB" id="A0A183B5H3"/>
<evidence type="ECO:0000313" key="4">
    <source>
        <dbReference type="WBParaSite" id="ECPE_0001449801-mRNA-1"/>
    </source>
</evidence>
<keyword evidence="1" id="KW-1133">Transmembrane helix</keyword>
<evidence type="ECO:0000256" key="1">
    <source>
        <dbReference type="SAM" id="Phobius"/>
    </source>
</evidence>
<organism evidence="4">
    <name type="scientific">Echinostoma caproni</name>
    <dbReference type="NCBI Taxonomy" id="27848"/>
    <lineage>
        <taxon>Eukaryota</taxon>
        <taxon>Metazoa</taxon>
        <taxon>Spiralia</taxon>
        <taxon>Lophotrochozoa</taxon>
        <taxon>Platyhelminthes</taxon>
        <taxon>Trematoda</taxon>
        <taxon>Digenea</taxon>
        <taxon>Plagiorchiida</taxon>
        <taxon>Echinostomata</taxon>
        <taxon>Echinostomatoidea</taxon>
        <taxon>Echinostomatidae</taxon>
        <taxon>Echinostoma</taxon>
    </lineage>
</organism>
<evidence type="ECO:0000313" key="2">
    <source>
        <dbReference type="EMBL" id="VDP91730.1"/>
    </source>
</evidence>
<dbReference type="WBParaSite" id="ECPE_0001449801-mRNA-1">
    <property type="protein sequence ID" value="ECPE_0001449801-mRNA-1"/>
    <property type="gene ID" value="ECPE_0001449801"/>
</dbReference>
<dbReference type="Proteomes" id="UP000272942">
    <property type="component" value="Unassembled WGS sequence"/>
</dbReference>
<accession>A0A183B5H3</accession>
<keyword evidence="1" id="KW-0812">Transmembrane</keyword>
<keyword evidence="1" id="KW-0472">Membrane</keyword>
<reference evidence="2 3" key="2">
    <citation type="submission" date="2018-11" db="EMBL/GenBank/DDBJ databases">
        <authorList>
            <consortium name="Pathogen Informatics"/>
        </authorList>
    </citation>
    <scope>NUCLEOTIDE SEQUENCE [LARGE SCALE GENOMIC DNA]</scope>
    <source>
        <strain evidence="2 3">Egypt</strain>
    </source>
</reference>
<reference evidence="4" key="1">
    <citation type="submission" date="2016-06" db="UniProtKB">
        <authorList>
            <consortium name="WormBaseParasite"/>
        </authorList>
    </citation>
    <scope>IDENTIFICATION</scope>
</reference>
<gene>
    <name evidence="2" type="ORF">ECPE_LOCUS14458</name>
</gene>
<keyword evidence="3" id="KW-1185">Reference proteome</keyword>
<name>A0A183B5H3_9TREM</name>
<dbReference type="EMBL" id="UZAN01057622">
    <property type="protein sequence ID" value="VDP91730.1"/>
    <property type="molecule type" value="Genomic_DNA"/>
</dbReference>
<evidence type="ECO:0000313" key="3">
    <source>
        <dbReference type="Proteomes" id="UP000272942"/>
    </source>
</evidence>
<feature type="transmembrane region" description="Helical" evidence="1">
    <location>
        <begin position="190"/>
        <end position="215"/>
    </location>
</feature>